<evidence type="ECO:0000256" key="7">
    <source>
        <dbReference type="ARBA" id="ARBA00022801"/>
    </source>
</evidence>
<keyword evidence="8" id="KW-0460">Magnesium</keyword>
<sequence>MGKKNIHVVGAVIIKDNKILCAQRGQTKTLAYKWEFPGGKIEQNETAKEALKREIDEEMKCNIEVGEKLDHTIYEYDFGIVHLTTYYCNLLENEPVLTEHRAIKWLPKKELPMLDWAPADIPAVEKLLERE</sequence>
<keyword evidence="5" id="KW-0479">Metal-binding</keyword>
<dbReference type="Gene3D" id="3.90.79.10">
    <property type="entry name" value="Nucleoside Triphosphate Pyrophosphohydrolase"/>
    <property type="match status" value="1"/>
</dbReference>
<dbReference type="SUPFAM" id="SSF55811">
    <property type="entry name" value="Nudix"/>
    <property type="match status" value="1"/>
</dbReference>
<keyword evidence="3" id="KW-0515">Mutator protein</keyword>
<dbReference type="PRINTS" id="PR00502">
    <property type="entry name" value="NUDIXFAMILY"/>
</dbReference>
<keyword evidence="7" id="KW-0378">Hydrolase</keyword>
<comment type="catalytic activity">
    <reaction evidence="10">
        <text>8-oxo-dGTP + H2O = 8-oxo-dGMP + diphosphate + H(+)</text>
        <dbReference type="Rhea" id="RHEA:31575"/>
        <dbReference type="ChEBI" id="CHEBI:15377"/>
        <dbReference type="ChEBI" id="CHEBI:15378"/>
        <dbReference type="ChEBI" id="CHEBI:33019"/>
        <dbReference type="ChEBI" id="CHEBI:63224"/>
        <dbReference type="ChEBI" id="CHEBI:77896"/>
        <dbReference type="EC" id="3.6.1.55"/>
    </reaction>
</comment>
<dbReference type="InterPro" id="IPR000086">
    <property type="entry name" value="NUDIX_hydrolase_dom"/>
</dbReference>
<evidence type="ECO:0000256" key="4">
    <source>
        <dbReference type="ARBA" id="ARBA00022705"/>
    </source>
</evidence>
<keyword evidence="9" id="KW-0234">DNA repair</keyword>
<dbReference type="EC" id="3.6.1.55" evidence="11"/>
<organism evidence="13 14">
    <name type="scientific">Virgibacillus halodenitrificans</name>
    <name type="common">Bacillus halodenitrificans</name>
    <dbReference type="NCBI Taxonomy" id="1482"/>
    <lineage>
        <taxon>Bacteria</taxon>
        <taxon>Bacillati</taxon>
        <taxon>Bacillota</taxon>
        <taxon>Bacilli</taxon>
        <taxon>Bacillales</taxon>
        <taxon>Bacillaceae</taxon>
        <taxon>Virgibacillus</taxon>
    </lineage>
</organism>
<dbReference type="InterPro" id="IPR015797">
    <property type="entry name" value="NUDIX_hydrolase-like_dom_sf"/>
</dbReference>
<gene>
    <name evidence="13" type="ORF">IC602_05915</name>
</gene>
<accession>A0ABR7VP18</accession>
<evidence type="ECO:0000313" key="14">
    <source>
        <dbReference type="Proteomes" id="UP000621631"/>
    </source>
</evidence>
<evidence type="ECO:0000256" key="6">
    <source>
        <dbReference type="ARBA" id="ARBA00022763"/>
    </source>
</evidence>
<comment type="similarity">
    <text evidence="2">Belongs to the Nudix hydrolase family.</text>
</comment>
<dbReference type="Proteomes" id="UP000621631">
    <property type="component" value="Unassembled WGS sequence"/>
</dbReference>
<comment type="cofactor">
    <cofactor evidence="1">
        <name>Mg(2+)</name>
        <dbReference type="ChEBI" id="CHEBI:18420"/>
    </cofactor>
</comment>
<evidence type="ECO:0000256" key="10">
    <source>
        <dbReference type="ARBA" id="ARBA00035861"/>
    </source>
</evidence>
<evidence type="ECO:0000256" key="9">
    <source>
        <dbReference type="ARBA" id="ARBA00023204"/>
    </source>
</evidence>
<evidence type="ECO:0000256" key="1">
    <source>
        <dbReference type="ARBA" id="ARBA00001946"/>
    </source>
</evidence>
<dbReference type="RefSeq" id="WP_189777517.1">
    <property type="nucleotide sequence ID" value="NZ_JACWEZ010000002.1"/>
</dbReference>
<dbReference type="CDD" id="cd03425">
    <property type="entry name" value="NUDIX_MutT_NudA_like"/>
    <property type="match status" value="1"/>
</dbReference>
<dbReference type="PROSITE" id="PS51462">
    <property type="entry name" value="NUDIX"/>
    <property type="match status" value="1"/>
</dbReference>
<protein>
    <recommendedName>
        <fullName evidence="11">8-oxo-dGTP diphosphatase</fullName>
        <ecNumber evidence="11">3.6.1.55</ecNumber>
    </recommendedName>
</protein>
<evidence type="ECO:0000256" key="3">
    <source>
        <dbReference type="ARBA" id="ARBA00022457"/>
    </source>
</evidence>
<evidence type="ECO:0000256" key="8">
    <source>
        <dbReference type="ARBA" id="ARBA00022842"/>
    </source>
</evidence>
<keyword evidence="14" id="KW-1185">Reference proteome</keyword>
<proteinExistence type="inferred from homology"/>
<reference evidence="13 14" key="1">
    <citation type="submission" date="2020-09" db="EMBL/GenBank/DDBJ databases">
        <title>Draft Genome Sequences of Oil-Oxidizing Bacteria Halomonas titanicae, Marinobacter lutaoensis, and Virgibacillus halodenitrificans Isolated from Highly Saline Environments.</title>
        <authorList>
            <person name="Grouzdev D.S."/>
            <person name="Sokolova D.S."/>
            <person name="Semenova E.M."/>
            <person name="Borzenkov I.A."/>
            <person name="Bidzhieva S.K."/>
            <person name="Poltaraus A.B."/>
            <person name="Nazina T.N."/>
        </authorList>
    </citation>
    <scope>NUCLEOTIDE SEQUENCE [LARGE SCALE GENOMIC DNA]</scope>
    <source>
        <strain evidence="13 14">VKM B-3472D</strain>
    </source>
</reference>
<evidence type="ECO:0000256" key="2">
    <source>
        <dbReference type="ARBA" id="ARBA00005582"/>
    </source>
</evidence>
<dbReference type="InterPro" id="IPR047127">
    <property type="entry name" value="MutT-like"/>
</dbReference>
<dbReference type="Pfam" id="PF00293">
    <property type="entry name" value="NUDIX"/>
    <property type="match status" value="1"/>
</dbReference>
<dbReference type="InterPro" id="IPR020476">
    <property type="entry name" value="Nudix_hydrolase"/>
</dbReference>
<evidence type="ECO:0000313" key="13">
    <source>
        <dbReference type="EMBL" id="MBD1222139.1"/>
    </source>
</evidence>
<evidence type="ECO:0000256" key="5">
    <source>
        <dbReference type="ARBA" id="ARBA00022723"/>
    </source>
</evidence>
<dbReference type="EMBL" id="JACWEZ010000002">
    <property type="protein sequence ID" value="MBD1222139.1"/>
    <property type="molecule type" value="Genomic_DNA"/>
</dbReference>
<evidence type="ECO:0000256" key="11">
    <source>
        <dbReference type="ARBA" id="ARBA00038905"/>
    </source>
</evidence>
<dbReference type="PANTHER" id="PTHR47707">
    <property type="entry name" value="8-OXO-DGTP DIPHOSPHATASE"/>
    <property type="match status" value="1"/>
</dbReference>
<keyword evidence="4" id="KW-0235">DNA replication</keyword>
<keyword evidence="6" id="KW-0227">DNA damage</keyword>
<dbReference type="PANTHER" id="PTHR47707:SF1">
    <property type="entry name" value="NUDIX HYDROLASE FAMILY PROTEIN"/>
    <property type="match status" value="1"/>
</dbReference>
<evidence type="ECO:0000259" key="12">
    <source>
        <dbReference type="PROSITE" id="PS51462"/>
    </source>
</evidence>
<name>A0ABR7VP18_VIRHA</name>
<feature type="domain" description="Nudix hydrolase" evidence="12">
    <location>
        <begin position="4"/>
        <end position="128"/>
    </location>
</feature>
<comment type="caution">
    <text evidence="13">The sequence shown here is derived from an EMBL/GenBank/DDBJ whole genome shotgun (WGS) entry which is preliminary data.</text>
</comment>